<proteinExistence type="predicted"/>
<keyword evidence="4" id="KW-0456">Lyase</keyword>
<evidence type="ECO:0000313" key="5">
    <source>
        <dbReference type="Proteomes" id="UP000428260"/>
    </source>
</evidence>
<keyword evidence="4" id="KW-0670">Pyruvate</keyword>
<keyword evidence="2" id="KW-0413">Isomerase</keyword>
<dbReference type="KEGG" id="mcos:GM418_25650"/>
<dbReference type="EC" id="5.4.99.5" evidence="1"/>
<gene>
    <name evidence="4" type="ORF">GM418_25650</name>
</gene>
<evidence type="ECO:0000259" key="3">
    <source>
        <dbReference type="PROSITE" id="PS51168"/>
    </source>
</evidence>
<sequence length="104" mass="12329">MKLTDPKECISAEEIRNQIDKIDKQIIALYGERHKYVEEIVRFKDDEEGIIAHDRKKQVISDRRKWAEENGLDAGTFEKMYQILIENNIKRELELLKKKKSGII</sequence>
<name>A0A6I6K0F4_9BACT</name>
<dbReference type="InterPro" id="IPR036263">
    <property type="entry name" value="Chorismate_II_sf"/>
</dbReference>
<evidence type="ECO:0000313" key="4">
    <source>
        <dbReference type="EMBL" id="QGY46920.1"/>
    </source>
</evidence>
<dbReference type="Pfam" id="PF01817">
    <property type="entry name" value="CM_2"/>
    <property type="match status" value="1"/>
</dbReference>
<dbReference type="InterPro" id="IPR051331">
    <property type="entry name" value="Chorismate_mutase-related"/>
</dbReference>
<dbReference type="AlphaFoldDB" id="A0A6I6K0F4"/>
<dbReference type="Gene3D" id="1.20.59.10">
    <property type="entry name" value="Chorismate mutase"/>
    <property type="match status" value="1"/>
</dbReference>
<dbReference type="Proteomes" id="UP000428260">
    <property type="component" value="Chromosome"/>
</dbReference>
<accession>A0A6I6K0F4</accession>
<dbReference type="SMART" id="SM00830">
    <property type="entry name" value="CM_2"/>
    <property type="match status" value="1"/>
</dbReference>
<dbReference type="SUPFAM" id="SSF48600">
    <property type="entry name" value="Chorismate mutase II"/>
    <property type="match status" value="1"/>
</dbReference>
<dbReference type="GO" id="GO:0009697">
    <property type="term" value="P:salicylic acid biosynthetic process"/>
    <property type="evidence" value="ECO:0007669"/>
    <property type="project" value="TreeGrafter"/>
</dbReference>
<protein>
    <recommendedName>
        <fullName evidence="1">chorismate mutase</fullName>
        <ecNumber evidence="1">5.4.99.5</ecNumber>
    </recommendedName>
</protein>
<dbReference type="EMBL" id="CP046401">
    <property type="protein sequence ID" value="QGY46920.1"/>
    <property type="molecule type" value="Genomic_DNA"/>
</dbReference>
<dbReference type="PANTHER" id="PTHR38041">
    <property type="entry name" value="CHORISMATE MUTASE"/>
    <property type="match status" value="1"/>
</dbReference>
<dbReference type="RefSeq" id="WP_158870283.1">
    <property type="nucleotide sequence ID" value="NZ_CP046401.1"/>
</dbReference>
<dbReference type="PROSITE" id="PS51168">
    <property type="entry name" value="CHORISMATE_MUT_2"/>
    <property type="match status" value="1"/>
</dbReference>
<dbReference type="PANTHER" id="PTHR38041:SF1">
    <property type="entry name" value="CHORISMATE MUTASE"/>
    <property type="match status" value="1"/>
</dbReference>
<evidence type="ECO:0000256" key="1">
    <source>
        <dbReference type="ARBA" id="ARBA00012404"/>
    </source>
</evidence>
<dbReference type="InterPro" id="IPR002701">
    <property type="entry name" value="CM_II_prokaryot"/>
</dbReference>
<feature type="domain" description="Chorismate mutase" evidence="3">
    <location>
        <begin position="6"/>
        <end position="96"/>
    </location>
</feature>
<keyword evidence="5" id="KW-1185">Reference proteome</keyword>
<dbReference type="GO" id="GO:0004106">
    <property type="term" value="F:chorismate mutase activity"/>
    <property type="evidence" value="ECO:0007669"/>
    <property type="project" value="UniProtKB-EC"/>
</dbReference>
<dbReference type="GO" id="GO:0046417">
    <property type="term" value="P:chorismate metabolic process"/>
    <property type="evidence" value="ECO:0007669"/>
    <property type="project" value="InterPro"/>
</dbReference>
<evidence type="ECO:0000256" key="2">
    <source>
        <dbReference type="ARBA" id="ARBA00023235"/>
    </source>
</evidence>
<organism evidence="4 5">
    <name type="scientific">Maribellus comscasis</name>
    <dbReference type="NCBI Taxonomy" id="2681766"/>
    <lineage>
        <taxon>Bacteria</taxon>
        <taxon>Pseudomonadati</taxon>
        <taxon>Bacteroidota</taxon>
        <taxon>Bacteroidia</taxon>
        <taxon>Marinilabiliales</taxon>
        <taxon>Prolixibacteraceae</taxon>
        <taxon>Maribellus</taxon>
    </lineage>
</organism>
<dbReference type="InterPro" id="IPR036979">
    <property type="entry name" value="CM_dom_sf"/>
</dbReference>
<dbReference type="GO" id="GO:0016829">
    <property type="term" value="F:lyase activity"/>
    <property type="evidence" value="ECO:0007669"/>
    <property type="project" value="UniProtKB-KW"/>
</dbReference>
<reference evidence="4 5" key="1">
    <citation type="submission" date="2019-11" db="EMBL/GenBank/DDBJ databases">
        <authorList>
            <person name="Zheng R.K."/>
            <person name="Sun C.M."/>
        </authorList>
    </citation>
    <scope>NUCLEOTIDE SEQUENCE [LARGE SCALE GENOMIC DNA]</scope>
    <source>
        <strain evidence="4 5">WC007</strain>
    </source>
</reference>